<dbReference type="AlphaFoldDB" id="A0A4Y3UT31"/>
<evidence type="ECO:0000313" key="1">
    <source>
        <dbReference type="EMBL" id="TQM98814.1"/>
    </source>
</evidence>
<gene>
    <name evidence="1" type="ORF">FHX68_1527</name>
</gene>
<organism evidence="1 2">
    <name type="scientific">Microbacterium lacticum</name>
    <dbReference type="NCBI Taxonomy" id="33885"/>
    <lineage>
        <taxon>Bacteria</taxon>
        <taxon>Bacillati</taxon>
        <taxon>Actinomycetota</taxon>
        <taxon>Actinomycetes</taxon>
        <taxon>Micrococcales</taxon>
        <taxon>Microbacteriaceae</taxon>
        <taxon>Microbacterium</taxon>
    </lineage>
</organism>
<dbReference type="Proteomes" id="UP000319804">
    <property type="component" value="Unassembled WGS sequence"/>
</dbReference>
<name>A0A4Y3UT31_9MICO</name>
<dbReference type="OrthoDB" id="9934274at2"/>
<keyword evidence="2" id="KW-1185">Reference proteome</keyword>
<comment type="caution">
    <text evidence="1">The sequence shown here is derived from an EMBL/GenBank/DDBJ whole genome shotgun (WGS) entry which is preliminary data.</text>
</comment>
<proteinExistence type="predicted"/>
<evidence type="ECO:0000313" key="2">
    <source>
        <dbReference type="Proteomes" id="UP000319804"/>
    </source>
</evidence>
<protein>
    <submittedName>
        <fullName evidence="1">Uncharacterized protein</fullName>
    </submittedName>
</protein>
<reference evidence="1 2" key="1">
    <citation type="submission" date="2019-06" db="EMBL/GenBank/DDBJ databases">
        <title>Sequencing the genomes of 1000 actinobacteria strains.</title>
        <authorList>
            <person name="Klenk H.-P."/>
        </authorList>
    </citation>
    <scope>NUCLEOTIDE SEQUENCE [LARGE SCALE GENOMIC DNA]</scope>
    <source>
        <strain evidence="1 2">DSM 20427</strain>
    </source>
</reference>
<accession>A0A4Y3UT31</accession>
<dbReference type="EMBL" id="VFPS01000002">
    <property type="protein sequence ID" value="TQM98814.1"/>
    <property type="molecule type" value="Genomic_DNA"/>
</dbReference>
<sequence>MASQVLLNISDNQGYAPDQISTNFTLARLREEVEQAIEVYGADSVIVLNNGQRYGATYGSIIDSPSTDLFYSPEEEEN</sequence>
<dbReference type="RefSeq" id="WP_141381190.1">
    <property type="nucleotide sequence ID" value="NZ_BJNA01000054.1"/>
</dbReference>